<dbReference type="AlphaFoldDB" id="A0A4P9WSA5"/>
<sequence>MDLQLLGRHLTVFRKGPDLSPPTAATARILTASAVNLTINKETVLSRLTTTNASFPPASALNVTLGYAGSSPVPNAATPAWLVKQVFEVLSSIPASIVVIYDYDNESFPWMSAHMPGGSTTLPANTLLPTASPAAPSLCKLLHEVPDRGIAQLSPLAQEESGGHPAICLSRLLGNPRSFPTTKDSLFAQNRDTDLPTWSRLGPSTWTPLRDGGGKGGRNGGRRGQGVCGGDGGKVGRVEGAPGGSGGRKRESWVGAEGGSGEDDGGTQGSDVEPEPIAAAEDSDMAVLTKWDICI</sequence>
<dbReference type="Proteomes" id="UP000269721">
    <property type="component" value="Unassembled WGS sequence"/>
</dbReference>
<dbReference type="EMBL" id="KZ993982">
    <property type="protein sequence ID" value="RKO94180.1"/>
    <property type="molecule type" value="Genomic_DNA"/>
</dbReference>
<evidence type="ECO:0000313" key="2">
    <source>
        <dbReference type="EMBL" id="RKO94180.1"/>
    </source>
</evidence>
<accession>A0A4P9WSA5</accession>
<keyword evidence="3" id="KW-1185">Reference proteome</keyword>
<name>A0A4P9WSA5_9FUNG</name>
<gene>
    <name evidence="2" type="ORF">BDK51DRAFT_42690</name>
</gene>
<evidence type="ECO:0000313" key="3">
    <source>
        <dbReference type="Proteomes" id="UP000269721"/>
    </source>
</evidence>
<proteinExistence type="predicted"/>
<evidence type="ECO:0000256" key="1">
    <source>
        <dbReference type="SAM" id="MobiDB-lite"/>
    </source>
</evidence>
<feature type="compositionally biased region" description="Gly residues" evidence="1">
    <location>
        <begin position="214"/>
        <end position="246"/>
    </location>
</feature>
<protein>
    <submittedName>
        <fullName evidence="2">Uncharacterized protein</fullName>
    </submittedName>
</protein>
<reference evidence="3" key="1">
    <citation type="journal article" date="2018" name="Nat. Microbiol.">
        <title>Leveraging single-cell genomics to expand the fungal tree of life.</title>
        <authorList>
            <person name="Ahrendt S.R."/>
            <person name="Quandt C.A."/>
            <person name="Ciobanu D."/>
            <person name="Clum A."/>
            <person name="Salamov A."/>
            <person name="Andreopoulos B."/>
            <person name="Cheng J.F."/>
            <person name="Woyke T."/>
            <person name="Pelin A."/>
            <person name="Henrissat B."/>
            <person name="Reynolds N.K."/>
            <person name="Benny G.L."/>
            <person name="Smith M.E."/>
            <person name="James T.Y."/>
            <person name="Grigoriev I.V."/>
        </authorList>
    </citation>
    <scope>NUCLEOTIDE SEQUENCE [LARGE SCALE GENOMIC DNA]</scope>
</reference>
<organism evidence="2 3">
    <name type="scientific">Blyttiomyces helicus</name>
    <dbReference type="NCBI Taxonomy" id="388810"/>
    <lineage>
        <taxon>Eukaryota</taxon>
        <taxon>Fungi</taxon>
        <taxon>Fungi incertae sedis</taxon>
        <taxon>Chytridiomycota</taxon>
        <taxon>Chytridiomycota incertae sedis</taxon>
        <taxon>Chytridiomycetes</taxon>
        <taxon>Chytridiomycetes incertae sedis</taxon>
        <taxon>Blyttiomyces</taxon>
    </lineage>
</organism>
<feature type="region of interest" description="Disordered" evidence="1">
    <location>
        <begin position="194"/>
        <end position="284"/>
    </location>
</feature>